<organism evidence="3 4">
    <name type="scientific">Pseudaeromonas paramecii</name>
    <dbReference type="NCBI Taxonomy" id="2138166"/>
    <lineage>
        <taxon>Bacteria</taxon>
        <taxon>Pseudomonadati</taxon>
        <taxon>Pseudomonadota</taxon>
        <taxon>Gammaproteobacteria</taxon>
        <taxon>Aeromonadales</taxon>
        <taxon>Aeromonadaceae</taxon>
        <taxon>Pseudaeromonas</taxon>
    </lineage>
</organism>
<dbReference type="InterPro" id="IPR050190">
    <property type="entry name" value="UPF0213_domain"/>
</dbReference>
<protein>
    <submittedName>
        <fullName evidence="3">GIY-YIG nuclease family protein</fullName>
    </submittedName>
</protein>
<evidence type="ECO:0000313" key="4">
    <source>
        <dbReference type="Proteomes" id="UP001501321"/>
    </source>
</evidence>
<accession>A0ABP8QAK0</accession>
<feature type="domain" description="GIY-YIG" evidence="2">
    <location>
        <begin position="2"/>
        <end position="77"/>
    </location>
</feature>
<reference evidence="4" key="1">
    <citation type="journal article" date="2019" name="Int. J. Syst. Evol. Microbiol.">
        <title>The Global Catalogue of Microorganisms (GCM) 10K type strain sequencing project: providing services to taxonomists for standard genome sequencing and annotation.</title>
        <authorList>
            <consortium name="The Broad Institute Genomics Platform"/>
            <consortium name="The Broad Institute Genome Sequencing Center for Infectious Disease"/>
            <person name="Wu L."/>
            <person name="Ma J."/>
        </authorList>
    </citation>
    <scope>NUCLEOTIDE SEQUENCE [LARGE SCALE GENOMIC DNA]</scope>
    <source>
        <strain evidence="4">JCM 32226</strain>
    </source>
</reference>
<sequence>MSDWSLYMIRDGHGCLYTGISTDVTRRLTEHTSGMGARALRGKGPLELVFQLQVGGHSQALRLEYLLKRWPKWRKEALLRGECQLPELQ</sequence>
<dbReference type="InterPro" id="IPR000305">
    <property type="entry name" value="GIY-YIG_endonuc"/>
</dbReference>
<dbReference type="RefSeq" id="WP_345012502.1">
    <property type="nucleotide sequence ID" value="NZ_BAABFC010000012.1"/>
</dbReference>
<evidence type="ECO:0000313" key="3">
    <source>
        <dbReference type="EMBL" id="GAA4499404.1"/>
    </source>
</evidence>
<dbReference type="Gene3D" id="3.40.1440.10">
    <property type="entry name" value="GIY-YIG endonuclease"/>
    <property type="match status" value="1"/>
</dbReference>
<dbReference type="PANTHER" id="PTHR34477">
    <property type="entry name" value="UPF0213 PROTEIN YHBQ"/>
    <property type="match status" value="1"/>
</dbReference>
<dbReference type="CDD" id="cd10456">
    <property type="entry name" value="GIY-YIG_UPF0213"/>
    <property type="match status" value="1"/>
</dbReference>
<keyword evidence="4" id="KW-1185">Reference proteome</keyword>
<comment type="similarity">
    <text evidence="1">Belongs to the UPF0213 family.</text>
</comment>
<proteinExistence type="inferred from homology"/>
<evidence type="ECO:0000259" key="2">
    <source>
        <dbReference type="PROSITE" id="PS50164"/>
    </source>
</evidence>
<name>A0ABP8QAK0_9GAMM</name>
<comment type="caution">
    <text evidence="3">The sequence shown here is derived from an EMBL/GenBank/DDBJ whole genome shotgun (WGS) entry which is preliminary data.</text>
</comment>
<dbReference type="Proteomes" id="UP001501321">
    <property type="component" value="Unassembled WGS sequence"/>
</dbReference>
<dbReference type="InterPro" id="IPR035901">
    <property type="entry name" value="GIY-YIG_endonuc_sf"/>
</dbReference>
<dbReference type="EMBL" id="BAABFC010000012">
    <property type="protein sequence ID" value="GAA4499404.1"/>
    <property type="molecule type" value="Genomic_DNA"/>
</dbReference>
<gene>
    <name evidence="3" type="ORF">GCM10023095_19510</name>
</gene>
<evidence type="ECO:0000256" key="1">
    <source>
        <dbReference type="ARBA" id="ARBA00007435"/>
    </source>
</evidence>
<dbReference type="Pfam" id="PF01541">
    <property type="entry name" value="GIY-YIG"/>
    <property type="match status" value="1"/>
</dbReference>
<dbReference type="SUPFAM" id="SSF82771">
    <property type="entry name" value="GIY-YIG endonuclease"/>
    <property type="match status" value="1"/>
</dbReference>
<dbReference type="PANTHER" id="PTHR34477:SF1">
    <property type="entry name" value="UPF0213 PROTEIN YHBQ"/>
    <property type="match status" value="1"/>
</dbReference>
<dbReference type="PROSITE" id="PS50164">
    <property type="entry name" value="GIY_YIG"/>
    <property type="match status" value="1"/>
</dbReference>